<protein>
    <recommendedName>
        <fullName evidence="10">HORMA domain-containing protein</fullName>
    </recommendedName>
</protein>
<evidence type="ECO:0000256" key="2">
    <source>
        <dbReference type="ARBA" id="ARBA00004286"/>
    </source>
</evidence>
<evidence type="ECO:0000256" key="6">
    <source>
        <dbReference type="ARBA" id="ARBA00022833"/>
    </source>
</evidence>
<dbReference type="SUPFAM" id="SSF57903">
    <property type="entry name" value="FYVE/PHD zinc finger"/>
    <property type="match status" value="1"/>
</dbReference>
<dbReference type="InterPro" id="IPR013083">
    <property type="entry name" value="Znf_RING/FYVE/PHD"/>
</dbReference>
<feature type="compositionally biased region" description="Basic residues" evidence="9">
    <location>
        <begin position="492"/>
        <end position="513"/>
    </location>
</feature>
<dbReference type="InterPro" id="IPR036570">
    <property type="entry name" value="HORMA_dom_sf"/>
</dbReference>
<evidence type="ECO:0000256" key="3">
    <source>
        <dbReference type="ARBA" id="ARBA00022454"/>
    </source>
</evidence>
<feature type="domain" description="HORMA" evidence="10">
    <location>
        <begin position="1"/>
        <end position="69"/>
    </location>
</feature>
<name>A0AAW0G6N5_9APHY</name>
<evidence type="ECO:0000256" key="1">
    <source>
        <dbReference type="ARBA" id="ARBA00004123"/>
    </source>
</evidence>
<feature type="region of interest" description="Disordered" evidence="9">
    <location>
        <begin position="488"/>
        <end position="513"/>
    </location>
</feature>
<reference evidence="11 12" key="1">
    <citation type="submission" date="2022-09" db="EMBL/GenBank/DDBJ databases">
        <authorList>
            <person name="Palmer J.M."/>
        </authorList>
    </citation>
    <scope>NUCLEOTIDE SEQUENCE [LARGE SCALE GENOMIC DNA]</scope>
    <source>
        <strain evidence="11 12">DSM 7382</strain>
    </source>
</reference>
<keyword evidence="6" id="KW-0862">Zinc</keyword>
<feature type="compositionally biased region" description="Low complexity" evidence="9">
    <location>
        <begin position="237"/>
        <end position="250"/>
    </location>
</feature>
<dbReference type="PROSITE" id="PS01359">
    <property type="entry name" value="ZF_PHD_1"/>
    <property type="match status" value="1"/>
</dbReference>
<dbReference type="Gene3D" id="3.30.900.10">
    <property type="entry name" value="HORMA domain"/>
    <property type="match status" value="1"/>
</dbReference>
<dbReference type="GO" id="GO:0005694">
    <property type="term" value="C:chromosome"/>
    <property type="evidence" value="ECO:0007669"/>
    <property type="project" value="UniProtKB-SubCell"/>
</dbReference>
<dbReference type="InterPro" id="IPR011011">
    <property type="entry name" value="Znf_FYVE_PHD"/>
</dbReference>
<comment type="subcellular location">
    <subcellularLocation>
        <location evidence="2">Chromosome</location>
    </subcellularLocation>
    <subcellularLocation>
        <location evidence="1">Nucleus</location>
    </subcellularLocation>
</comment>
<dbReference type="EMBL" id="JASBNA010000014">
    <property type="protein sequence ID" value="KAK7687094.1"/>
    <property type="molecule type" value="Genomic_DNA"/>
</dbReference>
<organism evidence="11 12">
    <name type="scientific">Cerrena zonata</name>
    <dbReference type="NCBI Taxonomy" id="2478898"/>
    <lineage>
        <taxon>Eukaryota</taxon>
        <taxon>Fungi</taxon>
        <taxon>Dikarya</taxon>
        <taxon>Basidiomycota</taxon>
        <taxon>Agaricomycotina</taxon>
        <taxon>Agaricomycetes</taxon>
        <taxon>Polyporales</taxon>
        <taxon>Cerrenaceae</taxon>
        <taxon>Cerrena</taxon>
    </lineage>
</organism>
<dbReference type="GO" id="GO:0008270">
    <property type="term" value="F:zinc ion binding"/>
    <property type="evidence" value="ECO:0007669"/>
    <property type="project" value="UniProtKB-KW"/>
</dbReference>
<dbReference type="GO" id="GO:0005634">
    <property type="term" value="C:nucleus"/>
    <property type="evidence" value="ECO:0007669"/>
    <property type="project" value="UniProtKB-SubCell"/>
</dbReference>
<evidence type="ECO:0000256" key="8">
    <source>
        <dbReference type="ARBA" id="ARBA00023254"/>
    </source>
</evidence>
<evidence type="ECO:0000313" key="11">
    <source>
        <dbReference type="EMBL" id="KAK7687094.1"/>
    </source>
</evidence>
<accession>A0AAW0G6N5</accession>
<evidence type="ECO:0000256" key="4">
    <source>
        <dbReference type="ARBA" id="ARBA00022723"/>
    </source>
</evidence>
<feature type="compositionally biased region" description="Polar residues" evidence="9">
    <location>
        <begin position="593"/>
        <end position="614"/>
    </location>
</feature>
<dbReference type="PANTHER" id="PTHR48225">
    <property type="entry name" value="HORMA DOMAIN-CONTAINING PROTEIN 1"/>
    <property type="match status" value="1"/>
</dbReference>
<dbReference type="PROSITE" id="PS50815">
    <property type="entry name" value="HORMA"/>
    <property type="match status" value="1"/>
</dbReference>
<feature type="region of interest" description="Disordered" evidence="9">
    <location>
        <begin position="133"/>
        <end position="171"/>
    </location>
</feature>
<keyword evidence="12" id="KW-1185">Reference proteome</keyword>
<dbReference type="InterPro" id="IPR051294">
    <property type="entry name" value="HORMA_MeioticProgression"/>
</dbReference>
<comment type="caution">
    <text evidence="11">The sequence shown here is derived from an EMBL/GenBank/DDBJ whole genome shotgun (WGS) entry which is preliminary data.</text>
</comment>
<dbReference type="Proteomes" id="UP001385951">
    <property type="component" value="Unassembled WGS sequence"/>
</dbReference>
<keyword evidence="4" id="KW-0479">Metal-binding</keyword>
<dbReference type="PANTHER" id="PTHR48225:SF7">
    <property type="entry name" value="MEIOSIS-SPECIFIC PROTEIN HOP1"/>
    <property type="match status" value="1"/>
</dbReference>
<keyword evidence="3" id="KW-0158">Chromosome</keyword>
<feature type="region of interest" description="Disordered" evidence="9">
    <location>
        <begin position="237"/>
        <end position="288"/>
    </location>
</feature>
<evidence type="ECO:0000313" key="12">
    <source>
        <dbReference type="Proteomes" id="UP001385951"/>
    </source>
</evidence>
<feature type="region of interest" description="Disordered" evidence="9">
    <location>
        <begin position="550"/>
        <end position="645"/>
    </location>
</feature>
<sequence>MDALPKRRFATFKLFYHEHTPEDYEPPHFRAGDVDKDKWFFATHDQNEVPEKCSVGQVQTGWHGVDVNVTSVSGYLPSVEDNDAPFLGTTQKYGNSGLHLTPVEEAATRAQQVQAQKMDADSRRVVWDAEGGLSVPNSESEIDQDKSTLGQPIRTGSEPLAPNPLGIRTDKGEIIPLPTELAGGKDTATEAIAEAHYVGAEIHVPKCVGDLANSSPPSEEIPETQQIAETQLVAEITSPPRRSPSLSPAPSLTPTPQPRRPSHRMSTRSRISSLPPSDIDVLSIPSMSSYPDQQTMETQALQDLLTAENRDDVDEVMLKTQIDSTEDPIQSFPSIKTMSAANATDSGDDIMSAEVVECECGVTVEDCDCILCEGGCKKWFHIWCMGYHAADDKNMPAAFTCFDCRIRADQHWELIMVHNLHPRMMERFRDLALFRRAIKVYEKHNPNGLSAFAKLIGCESLVAGQLFKRLEGEGFIEQEVMQTEEFLETTTRKTRGKGKGAKPKQATRGKSFQKSKYSFQYSMKSNKKYREYFSPTPEVERKVLGLADLKPDRKSRHKRSADIDMDVEMDLSKGQPMDEESQDPILPADTQPEESQTQDETQRLPTPTPTQMIEATTKRKNTPPGTTRAAKKVKISVGPAVDLGD</sequence>
<gene>
    <name evidence="11" type="ORF">QCA50_009595</name>
</gene>
<evidence type="ECO:0000256" key="9">
    <source>
        <dbReference type="SAM" id="MobiDB-lite"/>
    </source>
</evidence>
<keyword evidence="8" id="KW-0469">Meiosis</keyword>
<dbReference type="InterPro" id="IPR003511">
    <property type="entry name" value="HORMA_dom"/>
</dbReference>
<proteinExistence type="predicted"/>
<dbReference type="AlphaFoldDB" id="A0AAW0G6N5"/>
<keyword evidence="7" id="KW-0539">Nucleus</keyword>
<dbReference type="Pfam" id="PF02301">
    <property type="entry name" value="HORMA"/>
    <property type="match status" value="1"/>
</dbReference>
<dbReference type="Gene3D" id="3.30.40.10">
    <property type="entry name" value="Zinc/RING finger domain, C3HC4 (zinc finger)"/>
    <property type="match status" value="1"/>
</dbReference>
<evidence type="ECO:0000256" key="5">
    <source>
        <dbReference type="ARBA" id="ARBA00022771"/>
    </source>
</evidence>
<evidence type="ECO:0000256" key="7">
    <source>
        <dbReference type="ARBA" id="ARBA00023242"/>
    </source>
</evidence>
<keyword evidence="5" id="KW-0863">Zinc-finger</keyword>
<evidence type="ECO:0000259" key="10">
    <source>
        <dbReference type="PROSITE" id="PS50815"/>
    </source>
</evidence>
<dbReference type="InterPro" id="IPR019786">
    <property type="entry name" value="Zinc_finger_PHD-type_CS"/>
</dbReference>
<dbReference type="GO" id="GO:0051321">
    <property type="term" value="P:meiotic cell cycle"/>
    <property type="evidence" value="ECO:0007669"/>
    <property type="project" value="UniProtKB-KW"/>
</dbReference>